<evidence type="ECO:0000256" key="1">
    <source>
        <dbReference type="SAM" id="Coils"/>
    </source>
</evidence>
<accession>A0A061S9J6</accession>
<feature type="region of interest" description="Disordered" evidence="2">
    <location>
        <begin position="727"/>
        <end position="746"/>
    </location>
</feature>
<feature type="region of interest" description="Disordered" evidence="2">
    <location>
        <begin position="1574"/>
        <end position="1630"/>
    </location>
</feature>
<gene>
    <name evidence="3" type="ORF">TSPGSL018_12114</name>
</gene>
<feature type="compositionally biased region" description="Low complexity" evidence="2">
    <location>
        <begin position="130"/>
        <end position="147"/>
    </location>
</feature>
<feature type="region of interest" description="Disordered" evidence="2">
    <location>
        <begin position="1649"/>
        <end position="1676"/>
    </location>
</feature>
<feature type="region of interest" description="Disordered" evidence="2">
    <location>
        <begin position="1419"/>
        <end position="1441"/>
    </location>
</feature>
<evidence type="ECO:0000256" key="2">
    <source>
        <dbReference type="SAM" id="MobiDB-lite"/>
    </source>
</evidence>
<feature type="region of interest" description="Disordered" evidence="2">
    <location>
        <begin position="753"/>
        <end position="777"/>
    </location>
</feature>
<feature type="compositionally biased region" description="Polar residues" evidence="2">
    <location>
        <begin position="277"/>
        <end position="298"/>
    </location>
</feature>
<feature type="compositionally biased region" description="Low complexity" evidence="2">
    <location>
        <begin position="578"/>
        <end position="600"/>
    </location>
</feature>
<protein>
    <submittedName>
        <fullName evidence="3">Uncharacterized protein</fullName>
    </submittedName>
</protein>
<feature type="non-terminal residue" evidence="3">
    <location>
        <position position="1"/>
    </location>
</feature>
<reference evidence="3" key="1">
    <citation type="submission" date="2014-05" db="EMBL/GenBank/DDBJ databases">
        <title>The transcriptome of the halophilic microalga Tetraselmis sp. GSL018 isolated from the Great Salt Lake, Utah.</title>
        <authorList>
            <person name="Jinkerson R.E."/>
            <person name="D'Adamo S."/>
            <person name="Posewitz M.C."/>
        </authorList>
    </citation>
    <scope>NUCLEOTIDE SEQUENCE</scope>
    <source>
        <strain evidence="3">GSL018</strain>
    </source>
</reference>
<feature type="region of interest" description="Disordered" evidence="2">
    <location>
        <begin position="110"/>
        <end position="500"/>
    </location>
</feature>
<feature type="coiled-coil region" evidence="1">
    <location>
        <begin position="1296"/>
        <end position="1323"/>
    </location>
</feature>
<sequence length="1882" mass="195334">PSPAGTTKKDARARLQEILKGGSADAPGSAPPGERRASRTGQAPAVPASAGRHAPAGSKRRSLQETLEDLKRGEAQRDAGSRPDSRAASTDGGFPVSSESLALALSHVAAGGGGGELLDRPGEAPKPPLRAAVIASRRPRSSASSQAGGDERVLIPKTPTAADTIVARRSEAQRERILQASGREAEAVATAAESGAVAEEGAVSEGSASSDPQVEEIQSRASGEEREEPGVPSPPPASASPECAAERDRDRVQQPRGLKGLPTPPADGSPVPAAGQAATSTATNPFFGTDVSRSTCSESEIPDRFRDVRRNLVFSPVAAEEPEEDHGARRHSSQAESTLSKEAPGEDEGAGLNFAEAGPVSYPSERDCGPAYEEAGRGGGACLPTESARQPAEPARDAASADPKDADDNPPQCPRDDARAVLRSEDPSRRVSECGTASSSVPEGSDSHEADLESVSNSISIPASNSVSVGNAHGTPEGLDAFLDDGSPRGTVGSQAERVGIEACGNEEAAAADATAAFAGIDPEAEHLKTTLPDGVAQPLACNAAVAVEAADGAMENGRAEGGEADPADLAVHAEALGADSAREGGSASGAGSDSPDLASEQSDDEASPCRKSAPAAAELEKGSVEGGGGARNPEAESPSPQREPLSVRFAGLGPPPAAGGGVPGRCVQPGDISLPVEVVQPVVWRVDAAPSEPALVSVLGKAEGGWLGAAEELVIDICSPPGGVQLGATEKAPDPTSGALESAHAASTLAERIGGGQGSPKGAPGEEPQRRSSSPGLLEVEGWLGQLPSEEDGSVEDAATAGTQESCMQGILSPQETVRSSENLACGRLLEDEPLEPSELSMGTQNFDEIDSGTTLGVMRSVEAHGSEPGICSQESQLSGHANACSLGDTPTKTSQGTVSKHTQKSIQQIVRLNEFNLEKFQINLSEGLVTNEKNPSHLRGRTSSDSDWEGWFPEEQIVEDVSKSPALSQLFDNTENDLLNSEDADGTEKTDFYARSASGVGNPEQERVRAVLLNVGSLLSSSLEEGLKAEAAWASSAAKALEAERESKLAKDQRQVARIARESGWYQESARTAAVAAYQAKLAEMAQDEADRSAVEGTVRFANSNRRISEAWRVASSSGLNPEQVDSHLCLVLRETRRYGHKARKDARMAESAIQELQATEQEAEHVVACAGVAQGAGSETNSSSASSREASERAQVQELTCLAATRRYWADQLFSDARESASSYAAKQEEARVLENAARFFESVNRTGGGCVSDPFRKISANLNRDNSGRDLNSDPCAASAGAAEVAERDAWLQRISEAVKESERSSRRCERNAQRAEKARSAAWEAARAAEESARAAAASDASASRAESAGSLRAALEHARRAKRHRAKARAAAKAAEEASAEAAARSGAAEEQASRSLIAESYALGLLEQGPGGCEAAARGSPRGSPPSEASAVASRQIWREGAGGVSPLRPPSLSLLDAAGASRASSMDEQAKGLEGLARGLLEGGIPEAAVLAAEAAERWRCRAKRSGTLLFGRPTERGDGRSAEVPEPLPKAVQAVLESLGDGDELEHAVGTARLSGALARDAARAGKEAAQQRPLLPGAAGDVASPEGGPRQDSRGSRGWHSSKAGPGERLQRLSESAHRVCRARRRLQRSARGAVLAALTSNPPNGAPPPAMSDSPVGGGRREAQRVAQREARRALESSIGDLRRLCDSVGHFRLPGTIKIPGEGALQSLLDREPRSRGALRQGRALGERHAEPRSNGESIRRLQQGLPGEPGKGPPRADLSRAHPGTPDRGPESAGDEHGDGSDGRGLDDSMDRRREPDSGKVPPPGCIVTQLDLRLRAVLAEAGESCSRVFAEAEESVSALESLVSSGRKIRLDRASGLPSIGRGDFGSL</sequence>
<keyword evidence="1" id="KW-0175">Coiled coil</keyword>
<evidence type="ECO:0000313" key="3">
    <source>
        <dbReference type="EMBL" id="JAC79674.1"/>
    </source>
</evidence>
<feature type="compositionally biased region" description="Basic and acidic residues" evidence="2">
    <location>
        <begin position="166"/>
        <end position="177"/>
    </location>
</feature>
<feature type="region of interest" description="Disordered" evidence="2">
    <location>
        <begin position="555"/>
        <end position="665"/>
    </location>
</feature>
<feature type="compositionally biased region" description="Basic and acidic residues" evidence="2">
    <location>
        <begin position="244"/>
        <end position="253"/>
    </location>
</feature>
<dbReference type="EMBL" id="GBEZ01005661">
    <property type="protein sequence ID" value="JAC79674.1"/>
    <property type="molecule type" value="Transcribed_RNA"/>
</dbReference>
<feature type="compositionally biased region" description="Basic and acidic residues" evidence="2">
    <location>
        <begin position="68"/>
        <end position="85"/>
    </location>
</feature>
<feature type="region of interest" description="Disordered" evidence="2">
    <location>
        <begin position="1361"/>
        <end position="1380"/>
    </location>
</feature>
<feature type="compositionally biased region" description="Basic and acidic residues" evidence="2">
    <location>
        <begin position="301"/>
        <end position="310"/>
    </location>
</feature>
<feature type="compositionally biased region" description="Polar residues" evidence="2">
    <location>
        <begin position="454"/>
        <end position="469"/>
    </location>
</feature>
<proteinExistence type="predicted"/>
<name>A0A061S9J6_9CHLO</name>
<feature type="compositionally biased region" description="Basic and acidic residues" evidence="2">
    <location>
        <begin position="414"/>
        <end position="432"/>
    </location>
</feature>
<organism evidence="3">
    <name type="scientific">Tetraselmis sp. GSL018</name>
    <dbReference type="NCBI Taxonomy" id="582737"/>
    <lineage>
        <taxon>Eukaryota</taxon>
        <taxon>Viridiplantae</taxon>
        <taxon>Chlorophyta</taxon>
        <taxon>core chlorophytes</taxon>
        <taxon>Chlorodendrophyceae</taxon>
        <taxon>Chlorodendrales</taxon>
        <taxon>Chlorodendraceae</taxon>
        <taxon>Tetraselmis</taxon>
    </lineage>
</organism>
<feature type="region of interest" description="Disordered" evidence="2">
    <location>
        <begin position="1"/>
        <end position="96"/>
    </location>
</feature>
<feature type="compositionally biased region" description="Basic and acidic residues" evidence="2">
    <location>
        <begin position="7"/>
        <end position="17"/>
    </location>
</feature>
<feature type="compositionally biased region" description="Low complexity" evidence="2">
    <location>
        <begin position="187"/>
        <end position="210"/>
    </location>
</feature>
<feature type="compositionally biased region" description="Basic and acidic residues" evidence="2">
    <location>
        <begin position="1781"/>
        <end position="1811"/>
    </location>
</feature>
<feature type="region of interest" description="Disordered" evidence="2">
    <location>
        <begin position="1720"/>
        <end position="1819"/>
    </location>
</feature>
<feature type="compositionally biased region" description="Basic residues" evidence="2">
    <location>
        <begin position="1365"/>
        <end position="1376"/>
    </location>
</feature>
<feature type="compositionally biased region" description="Basic and acidic residues" evidence="2">
    <location>
        <begin position="1737"/>
        <end position="1752"/>
    </location>
</feature>
<feature type="compositionally biased region" description="Basic and acidic residues" evidence="2">
    <location>
        <begin position="1619"/>
        <end position="1628"/>
    </location>
</feature>